<dbReference type="GO" id="GO:0070212">
    <property type="term" value="P:protein poly-ADP-ribosylation"/>
    <property type="evidence" value="ECO:0007669"/>
    <property type="project" value="TreeGrafter"/>
</dbReference>
<evidence type="ECO:0000256" key="3">
    <source>
        <dbReference type="ARBA" id="ARBA00022679"/>
    </source>
</evidence>
<keyword evidence="10" id="KW-1185">Reference proteome</keyword>
<gene>
    <name evidence="9" type="ORF">NP493_2574g00003</name>
</gene>
<feature type="non-terminal residue" evidence="9">
    <location>
        <position position="292"/>
    </location>
</feature>
<dbReference type="GO" id="GO:0005737">
    <property type="term" value="C:cytoplasm"/>
    <property type="evidence" value="ECO:0007669"/>
    <property type="project" value="TreeGrafter"/>
</dbReference>
<dbReference type="PROSITE" id="PS51154">
    <property type="entry name" value="MACRO"/>
    <property type="match status" value="1"/>
</dbReference>
<keyword evidence="2 6" id="KW-0328">Glycosyltransferase</keyword>
<comment type="caution">
    <text evidence="9">The sequence shown here is derived from an EMBL/GenBank/DDBJ whole genome shotgun (WGS) entry which is preliminary data.</text>
</comment>
<evidence type="ECO:0000256" key="6">
    <source>
        <dbReference type="RuleBase" id="RU362114"/>
    </source>
</evidence>
<dbReference type="InterPro" id="IPR043472">
    <property type="entry name" value="Macro_dom-like"/>
</dbReference>
<dbReference type="PANTHER" id="PTHR14453:SF67">
    <property type="entry name" value="POLY [ADP-RIBOSE] POLYMERASE"/>
    <property type="match status" value="1"/>
</dbReference>
<evidence type="ECO:0000259" key="8">
    <source>
        <dbReference type="PROSITE" id="PS51154"/>
    </source>
</evidence>
<proteinExistence type="predicted"/>
<dbReference type="Pfam" id="PF00644">
    <property type="entry name" value="PARP"/>
    <property type="match status" value="1"/>
</dbReference>
<dbReference type="AlphaFoldDB" id="A0AAD9MZP9"/>
<dbReference type="EC" id="2.4.2.-" evidence="6"/>
<dbReference type="FunFam" id="3.90.228.10:FF:000008">
    <property type="entry name" value="Poly [ADP-ribose] polymerase"/>
    <property type="match status" value="1"/>
</dbReference>
<feature type="domain" description="Macro" evidence="8">
    <location>
        <begin position="1"/>
        <end position="139"/>
    </location>
</feature>
<dbReference type="SUPFAM" id="SSF56399">
    <property type="entry name" value="ADP-ribosylation"/>
    <property type="match status" value="1"/>
</dbReference>
<name>A0AAD9MZP9_RIDPI</name>
<keyword evidence="4 6" id="KW-0520">NAD</keyword>
<dbReference type="InterPro" id="IPR002589">
    <property type="entry name" value="Macro_dom"/>
</dbReference>
<dbReference type="EMBL" id="JAODUO010002562">
    <property type="protein sequence ID" value="KAK2151777.1"/>
    <property type="molecule type" value="Genomic_DNA"/>
</dbReference>
<keyword evidence="5" id="KW-0539">Nucleus</keyword>
<dbReference type="GO" id="GO:0003950">
    <property type="term" value="F:NAD+ poly-ADP-ribosyltransferase activity"/>
    <property type="evidence" value="ECO:0007669"/>
    <property type="project" value="UniProtKB-UniRule"/>
</dbReference>
<dbReference type="CDD" id="cd01439">
    <property type="entry name" value="TCCD_inducible_PARP_like"/>
    <property type="match status" value="1"/>
</dbReference>
<evidence type="ECO:0000256" key="4">
    <source>
        <dbReference type="ARBA" id="ARBA00023027"/>
    </source>
</evidence>
<reference evidence="9" key="1">
    <citation type="journal article" date="2023" name="Mol. Biol. Evol.">
        <title>Third-Generation Sequencing Reveals the Adaptive Role of the Epigenome in Three Deep-Sea Polychaetes.</title>
        <authorList>
            <person name="Perez M."/>
            <person name="Aroh O."/>
            <person name="Sun Y."/>
            <person name="Lan Y."/>
            <person name="Juniper S.K."/>
            <person name="Young C.R."/>
            <person name="Angers B."/>
            <person name="Qian P.Y."/>
        </authorList>
    </citation>
    <scope>NUCLEOTIDE SEQUENCE</scope>
    <source>
        <strain evidence="9">R07B-5</strain>
    </source>
</reference>
<dbReference type="Gene3D" id="3.90.228.10">
    <property type="match status" value="1"/>
</dbReference>
<dbReference type="SMART" id="SM00506">
    <property type="entry name" value="A1pp"/>
    <property type="match status" value="1"/>
</dbReference>
<evidence type="ECO:0000313" key="9">
    <source>
        <dbReference type="EMBL" id="KAK2151777.1"/>
    </source>
</evidence>
<protein>
    <recommendedName>
        <fullName evidence="6">Poly [ADP-ribose] polymerase</fullName>
        <shortName evidence="6">PARP</shortName>
        <ecNumber evidence="6">2.4.2.-</ecNumber>
    </recommendedName>
</protein>
<dbReference type="PROSITE" id="PS51059">
    <property type="entry name" value="PARP_CATALYTIC"/>
    <property type="match status" value="1"/>
</dbReference>
<accession>A0AAD9MZP9</accession>
<evidence type="ECO:0000256" key="2">
    <source>
        <dbReference type="ARBA" id="ARBA00022676"/>
    </source>
</evidence>
<dbReference type="PANTHER" id="PTHR14453">
    <property type="entry name" value="PARP/ZINC FINGER CCCH TYPE DOMAIN CONTAINING PROTEIN"/>
    <property type="match status" value="1"/>
</dbReference>
<dbReference type="GO" id="GO:0003714">
    <property type="term" value="F:transcription corepressor activity"/>
    <property type="evidence" value="ECO:0007669"/>
    <property type="project" value="TreeGrafter"/>
</dbReference>
<comment type="subcellular location">
    <subcellularLocation>
        <location evidence="1">Nucleus</location>
    </subcellularLocation>
</comment>
<dbReference type="GO" id="GO:0010629">
    <property type="term" value="P:negative regulation of gene expression"/>
    <property type="evidence" value="ECO:0007669"/>
    <property type="project" value="TreeGrafter"/>
</dbReference>
<dbReference type="GO" id="GO:1990404">
    <property type="term" value="F:NAD+-protein mono-ADP-ribosyltransferase activity"/>
    <property type="evidence" value="ECO:0007669"/>
    <property type="project" value="TreeGrafter"/>
</dbReference>
<dbReference type="SUPFAM" id="SSF52949">
    <property type="entry name" value="Macro domain-like"/>
    <property type="match status" value="1"/>
</dbReference>
<sequence>VGVIVNSAGTELRLHRGQASKALLEKAGRKLQEECDKVAPEGINFGEVMLTPGCELQSPFVVHGACCGWENGAQTCKQVLGKFITNCFKVVHDKNMKSIAFPAIGTGELNIPPDFVAKIMIEELLKFSQTYKRTSLENIERVQNPKLYRQYMVHKKDMMEHTDDTGTVERHLWHGTSETGADGINHYGFNRSYSGTSVGALYGNGSYFAVESTYSATDMYSKPDGSGLKRMYLARVLTGMYTEGKEGLKTPPMQPGKPNVLYDSVVNSVSNPKIFVVFNDCQAYPEYLVSFK</sequence>
<dbReference type="GO" id="GO:0005634">
    <property type="term" value="C:nucleus"/>
    <property type="evidence" value="ECO:0007669"/>
    <property type="project" value="UniProtKB-SubCell"/>
</dbReference>
<evidence type="ECO:0000313" key="10">
    <source>
        <dbReference type="Proteomes" id="UP001209878"/>
    </source>
</evidence>
<evidence type="ECO:0000259" key="7">
    <source>
        <dbReference type="PROSITE" id="PS51059"/>
    </source>
</evidence>
<dbReference type="InterPro" id="IPR012317">
    <property type="entry name" value="Poly(ADP-ribose)pol_cat_dom"/>
</dbReference>
<keyword evidence="3 6" id="KW-0808">Transferase</keyword>
<dbReference type="Pfam" id="PF01661">
    <property type="entry name" value="Macro"/>
    <property type="match status" value="1"/>
</dbReference>
<dbReference type="InterPro" id="IPR052056">
    <property type="entry name" value="Mono-ARTD/PARP"/>
</dbReference>
<dbReference type="Proteomes" id="UP001209878">
    <property type="component" value="Unassembled WGS sequence"/>
</dbReference>
<evidence type="ECO:0000256" key="5">
    <source>
        <dbReference type="ARBA" id="ARBA00023242"/>
    </source>
</evidence>
<evidence type="ECO:0000256" key="1">
    <source>
        <dbReference type="ARBA" id="ARBA00004123"/>
    </source>
</evidence>
<feature type="domain" description="PARP catalytic" evidence="7">
    <location>
        <begin position="95"/>
        <end position="292"/>
    </location>
</feature>
<organism evidence="9 10">
    <name type="scientific">Ridgeia piscesae</name>
    <name type="common">Tubeworm</name>
    <dbReference type="NCBI Taxonomy" id="27915"/>
    <lineage>
        <taxon>Eukaryota</taxon>
        <taxon>Metazoa</taxon>
        <taxon>Spiralia</taxon>
        <taxon>Lophotrochozoa</taxon>
        <taxon>Annelida</taxon>
        <taxon>Polychaeta</taxon>
        <taxon>Sedentaria</taxon>
        <taxon>Canalipalpata</taxon>
        <taxon>Sabellida</taxon>
        <taxon>Siboglinidae</taxon>
        <taxon>Ridgeia</taxon>
    </lineage>
</organism>